<dbReference type="InterPro" id="IPR012338">
    <property type="entry name" value="Beta-lactam/transpept-like"/>
</dbReference>
<dbReference type="Pfam" id="PF00144">
    <property type="entry name" value="Beta-lactamase"/>
    <property type="match status" value="1"/>
</dbReference>
<dbReference type="Proteomes" id="UP001610104">
    <property type="component" value="Unassembled WGS sequence"/>
</dbReference>
<dbReference type="EC" id="3.1.1.103" evidence="2"/>
<evidence type="ECO:0000313" key="2">
    <source>
        <dbReference type="EMBL" id="MFH6769791.1"/>
    </source>
</evidence>
<comment type="caution">
    <text evidence="2">The sequence shown here is derived from an EMBL/GenBank/DDBJ whole genome shotgun (WGS) entry which is preliminary data.</text>
</comment>
<dbReference type="GO" id="GO:0016787">
    <property type="term" value="F:hydrolase activity"/>
    <property type="evidence" value="ECO:0007669"/>
    <property type="project" value="UniProtKB-KW"/>
</dbReference>
<dbReference type="InterPro" id="IPR050491">
    <property type="entry name" value="AmpC-like"/>
</dbReference>
<accession>A0ABW7MSH6</accession>
<sequence length="359" mass="40604">MKKGIYLKYLLIVIIVISISSQSISYAQNLESNIDSLLQEKYPSNAPGATFLISKKGNIIYKKAFGLSNLELNVPMQTENVFEIGSMTKQFTAISILMLVEKRKLNLDDDITKYIPDYPTKGHKITVHHLLTHTSGIKDFTRIKGLNDISKKDLTPIELINFFKNESMDFVPGEKFKYNNSGYIILGYIIETITGQSYAEFVEEQIFKKLGMTTSQYASHNNVIQNRASGYQNKEGYVNSRKISFTLPYASGSLMSTVDDMFKWQEAIKNNLLISKEMTQKAFTNYTLNNGENMNYGYGWHLKTINGLSSREHGGSIFGFKSMGVYIPESDIYVIGLNNCDCNSPTKITREIAELAAKY</sequence>
<evidence type="ECO:0000313" key="3">
    <source>
        <dbReference type="Proteomes" id="UP001610104"/>
    </source>
</evidence>
<dbReference type="SUPFAM" id="SSF56601">
    <property type="entry name" value="beta-lactamase/transpeptidase-like"/>
    <property type="match status" value="1"/>
</dbReference>
<dbReference type="InterPro" id="IPR001466">
    <property type="entry name" value="Beta-lactam-related"/>
</dbReference>
<dbReference type="EMBL" id="JBAWKC010000005">
    <property type="protein sequence ID" value="MFH6769791.1"/>
    <property type="molecule type" value="Genomic_DNA"/>
</dbReference>
<evidence type="ECO:0000259" key="1">
    <source>
        <dbReference type="Pfam" id="PF00144"/>
    </source>
</evidence>
<name>A0ABW7MSH6_9FLAO</name>
<feature type="domain" description="Beta-lactamase-related" evidence="1">
    <location>
        <begin position="45"/>
        <end position="342"/>
    </location>
</feature>
<organism evidence="2 3">
    <name type="scientific">Gaetbulibacter aquiaggeris</name>
    <dbReference type="NCBI Taxonomy" id="1735373"/>
    <lineage>
        <taxon>Bacteria</taxon>
        <taxon>Pseudomonadati</taxon>
        <taxon>Bacteroidota</taxon>
        <taxon>Flavobacteriia</taxon>
        <taxon>Flavobacteriales</taxon>
        <taxon>Flavobacteriaceae</taxon>
        <taxon>Gaetbulibacter</taxon>
    </lineage>
</organism>
<gene>
    <name evidence="2" type="ORF">V8G56_13650</name>
</gene>
<keyword evidence="2" id="KW-0378">Hydrolase</keyword>
<dbReference type="PANTHER" id="PTHR46825">
    <property type="entry name" value="D-ALANYL-D-ALANINE-CARBOXYPEPTIDASE/ENDOPEPTIDASE AMPH"/>
    <property type="match status" value="1"/>
</dbReference>
<dbReference type="PANTHER" id="PTHR46825:SF9">
    <property type="entry name" value="BETA-LACTAMASE-RELATED DOMAIN-CONTAINING PROTEIN"/>
    <property type="match status" value="1"/>
</dbReference>
<keyword evidence="3" id="KW-1185">Reference proteome</keyword>
<protein>
    <submittedName>
        <fullName evidence="2">Serine hydrolase domain-containing protein</fullName>
        <ecNumber evidence="2">3.1.1.103</ecNumber>
    </submittedName>
</protein>
<dbReference type="RefSeq" id="WP_395439018.1">
    <property type="nucleotide sequence ID" value="NZ_JBAWKC010000005.1"/>
</dbReference>
<proteinExistence type="predicted"/>
<reference evidence="2 3" key="1">
    <citation type="submission" date="2024-02" db="EMBL/GenBank/DDBJ databases">
        <title>A Gaetbulibacter species isolated from tidal flats and genomic insights of their niches.</title>
        <authorList>
            <person name="Ye Y."/>
        </authorList>
    </citation>
    <scope>NUCLEOTIDE SEQUENCE [LARGE SCALE GENOMIC DNA]</scope>
    <source>
        <strain evidence="2 3">KEM-8</strain>
    </source>
</reference>
<dbReference type="Gene3D" id="3.40.710.10">
    <property type="entry name" value="DD-peptidase/beta-lactamase superfamily"/>
    <property type="match status" value="1"/>
</dbReference>